<dbReference type="PANTHER" id="PTHR22775:SF48">
    <property type="entry name" value="SORTING NEXIN-25"/>
    <property type="match status" value="1"/>
</dbReference>
<evidence type="ECO:0000259" key="1">
    <source>
        <dbReference type="PROSITE" id="PS51207"/>
    </source>
</evidence>
<dbReference type="SMART" id="SM00313">
    <property type="entry name" value="PXA"/>
    <property type="match status" value="1"/>
</dbReference>
<dbReference type="EMBL" id="JBBHLL010000153">
    <property type="protein sequence ID" value="KAK7812361.1"/>
    <property type="molecule type" value="Genomic_DNA"/>
</dbReference>
<gene>
    <name evidence="2" type="ORF">U0070_023271</name>
</gene>
<proteinExistence type="predicted"/>
<dbReference type="Proteomes" id="UP001488838">
    <property type="component" value="Unassembled WGS sequence"/>
</dbReference>
<organism evidence="2 3">
    <name type="scientific">Myodes glareolus</name>
    <name type="common">Bank vole</name>
    <name type="synonym">Clethrionomys glareolus</name>
    <dbReference type="NCBI Taxonomy" id="447135"/>
    <lineage>
        <taxon>Eukaryota</taxon>
        <taxon>Metazoa</taxon>
        <taxon>Chordata</taxon>
        <taxon>Craniata</taxon>
        <taxon>Vertebrata</taxon>
        <taxon>Euteleostomi</taxon>
        <taxon>Mammalia</taxon>
        <taxon>Eutheria</taxon>
        <taxon>Euarchontoglires</taxon>
        <taxon>Glires</taxon>
        <taxon>Rodentia</taxon>
        <taxon>Myomorpha</taxon>
        <taxon>Muroidea</taxon>
        <taxon>Cricetidae</taxon>
        <taxon>Arvicolinae</taxon>
        <taxon>Myodes</taxon>
    </lineage>
</organism>
<dbReference type="InterPro" id="IPR003114">
    <property type="entry name" value="Phox_assoc"/>
</dbReference>
<sequence>MAYETFAIIPFDESESRFKWANAFPTTTKLMNASSFLYSLFNFKSPACGNPQETAQGRRVVISHSIDRALRDVFDYSCRDYILSWYGGLSRDEEQLYHLLLEDFWEIAKQIRHRLSHVDVVKVVCHDVVKALLAHFCDLKAANARHEEQSFMLYACLKDSRDEVRFLQTCSRVLVFCLLPAKDIQSLSLRIMLAEILTTKVLKPAVELLSNPDYINRMLLTQLEHREQMNEQHKRAYTYAPSYEEFIKLISSNSDVEFLKQLRTVLVSSREVSLPAPLLAATNLLSLFILCRAPGQHVPGAVQSSAVKVDRLSHTTLLPRW</sequence>
<keyword evidence="3" id="KW-1185">Reference proteome</keyword>
<dbReference type="AlphaFoldDB" id="A0AAW0IDD0"/>
<dbReference type="Pfam" id="PF02194">
    <property type="entry name" value="PXA"/>
    <property type="match status" value="1"/>
</dbReference>
<protein>
    <recommendedName>
        <fullName evidence="1">PXA domain-containing protein</fullName>
    </recommendedName>
</protein>
<feature type="domain" description="PXA" evidence="1">
    <location>
        <begin position="63"/>
        <end position="227"/>
    </location>
</feature>
<accession>A0AAW0IDD0</accession>
<comment type="caution">
    <text evidence="2">The sequence shown here is derived from an EMBL/GenBank/DDBJ whole genome shotgun (WGS) entry which is preliminary data.</text>
</comment>
<feature type="non-terminal residue" evidence="2">
    <location>
        <position position="321"/>
    </location>
</feature>
<name>A0AAW0IDD0_MYOGA</name>
<dbReference type="PANTHER" id="PTHR22775">
    <property type="entry name" value="SORTING NEXIN"/>
    <property type="match status" value="1"/>
</dbReference>
<dbReference type="PROSITE" id="PS51207">
    <property type="entry name" value="PXA"/>
    <property type="match status" value="1"/>
</dbReference>
<reference evidence="2 3" key="1">
    <citation type="journal article" date="2023" name="bioRxiv">
        <title>Conserved and derived expression patterns and positive selection on dental genes reveal complex evolutionary context of ever-growing rodent molars.</title>
        <authorList>
            <person name="Calamari Z.T."/>
            <person name="Song A."/>
            <person name="Cohen E."/>
            <person name="Akter M."/>
            <person name="Roy R.D."/>
            <person name="Hallikas O."/>
            <person name="Christensen M.M."/>
            <person name="Li P."/>
            <person name="Marangoni P."/>
            <person name="Jernvall J."/>
            <person name="Klein O.D."/>
        </authorList>
    </citation>
    <scope>NUCLEOTIDE SEQUENCE [LARGE SCALE GENOMIC DNA]</scope>
    <source>
        <strain evidence="2">V071</strain>
    </source>
</reference>
<dbReference type="GO" id="GO:0035091">
    <property type="term" value="F:phosphatidylinositol binding"/>
    <property type="evidence" value="ECO:0007669"/>
    <property type="project" value="TreeGrafter"/>
</dbReference>
<evidence type="ECO:0000313" key="3">
    <source>
        <dbReference type="Proteomes" id="UP001488838"/>
    </source>
</evidence>
<dbReference type="GO" id="GO:0005768">
    <property type="term" value="C:endosome"/>
    <property type="evidence" value="ECO:0007669"/>
    <property type="project" value="TreeGrafter"/>
</dbReference>
<evidence type="ECO:0000313" key="2">
    <source>
        <dbReference type="EMBL" id="KAK7812361.1"/>
    </source>
</evidence>